<dbReference type="KEGG" id="pacr:FXN63_00575"/>
<keyword evidence="3" id="KW-1185">Reference proteome</keyword>
<organism evidence="2 3">
    <name type="scientific">Pigmentiphaga aceris</name>
    <dbReference type="NCBI Taxonomy" id="1940612"/>
    <lineage>
        <taxon>Bacteria</taxon>
        <taxon>Pseudomonadati</taxon>
        <taxon>Pseudomonadota</taxon>
        <taxon>Betaproteobacteria</taxon>
        <taxon>Burkholderiales</taxon>
        <taxon>Alcaligenaceae</taxon>
        <taxon>Pigmentiphaga</taxon>
    </lineage>
</organism>
<protein>
    <submittedName>
        <fullName evidence="2">Alpha/beta hydrolase</fullName>
    </submittedName>
</protein>
<dbReference type="Pfam" id="PF12146">
    <property type="entry name" value="Hydrolase_4"/>
    <property type="match status" value="1"/>
</dbReference>
<dbReference type="InterPro" id="IPR051044">
    <property type="entry name" value="MAG_DAG_Lipase"/>
</dbReference>
<evidence type="ECO:0000313" key="2">
    <source>
        <dbReference type="EMBL" id="QEI09044.1"/>
    </source>
</evidence>
<proteinExistence type="predicted"/>
<reference evidence="2 3" key="1">
    <citation type="submission" date="2019-08" db="EMBL/GenBank/DDBJ databases">
        <title>Amphibian skin-associated Pigmentiphaga: genome sequence and occurrence across geography and hosts.</title>
        <authorList>
            <person name="Bletz M.C."/>
            <person name="Bunk B."/>
            <person name="Sproeer C."/>
            <person name="Biwer P."/>
            <person name="Reiter S."/>
            <person name="Rabemananjara F.C.E."/>
            <person name="Schulz S."/>
            <person name="Overmann J."/>
            <person name="Vences M."/>
        </authorList>
    </citation>
    <scope>NUCLEOTIDE SEQUENCE [LARGE SCALE GENOMIC DNA]</scope>
    <source>
        <strain evidence="2 3">Mada1488</strain>
    </source>
</reference>
<dbReference type="SUPFAM" id="SSF53474">
    <property type="entry name" value="alpha/beta-Hydrolases"/>
    <property type="match status" value="1"/>
</dbReference>
<evidence type="ECO:0000259" key="1">
    <source>
        <dbReference type="Pfam" id="PF12146"/>
    </source>
</evidence>
<dbReference type="GO" id="GO:0016787">
    <property type="term" value="F:hydrolase activity"/>
    <property type="evidence" value="ECO:0007669"/>
    <property type="project" value="UniProtKB-KW"/>
</dbReference>
<dbReference type="Gene3D" id="3.40.50.1820">
    <property type="entry name" value="alpha/beta hydrolase"/>
    <property type="match status" value="1"/>
</dbReference>
<accession>A0A5C0B4T8</accession>
<dbReference type="PANTHER" id="PTHR11614">
    <property type="entry name" value="PHOSPHOLIPASE-RELATED"/>
    <property type="match status" value="1"/>
</dbReference>
<feature type="domain" description="Serine aminopeptidase S33" evidence="1">
    <location>
        <begin position="76"/>
        <end position="263"/>
    </location>
</feature>
<sequence>MTVALLAALVAGCAAPPPKVAPPMIAERITPLGQSSFDAYLRETTDWVTRQRNFQTADHASELAWNAPREWRPAAAPRAGVLLVHGLGDSPWSFSDIGEDLAARGYLVRSVLLPGHGTKPADLIDVRLADWQRLVREQVALMRQDVPQVYLGGFSTGANLVAEYALDDEQVRGLLLFSPAFKSNVSFDWFSPLLAHVKTWLREPSVANVQQTPQRYLNVPTNGFAQFYRGSVTVRDKMASKAYDKPTLVVVSQHDSVVDVGYVLKTFQQRFTHSASRMIWYGALPAADATPRVLTRSDRIPEANISEFSHMGVLFSPRNPVYGSAGTQRLCWNGQDSADLDACLAGAPVWYSDWGYREAGKVHARLTFNPYFDWQASVMAAVMEQSDGAGNASQ</sequence>
<name>A0A5C0B4T8_9BURK</name>
<dbReference type="OrthoDB" id="8612291at2"/>
<gene>
    <name evidence="2" type="ORF">FXN63_00575</name>
</gene>
<evidence type="ECO:0000313" key="3">
    <source>
        <dbReference type="Proteomes" id="UP000325161"/>
    </source>
</evidence>
<dbReference type="EMBL" id="CP043046">
    <property type="protein sequence ID" value="QEI09044.1"/>
    <property type="molecule type" value="Genomic_DNA"/>
</dbReference>
<dbReference type="Proteomes" id="UP000325161">
    <property type="component" value="Chromosome"/>
</dbReference>
<dbReference type="AlphaFoldDB" id="A0A5C0B4T8"/>
<dbReference type="InterPro" id="IPR022742">
    <property type="entry name" value="Hydrolase_4"/>
</dbReference>
<keyword evidence="2" id="KW-0378">Hydrolase</keyword>
<dbReference type="InterPro" id="IPR029058">
    <property type="entry name" value="AB_hydrolase_fold"/>
</dbReference>